<evidence type="ECO:0000313" key="5">
    <source>
        <dbReference type="EMBL" id="KGD62552.1"/>
    </source>
</evidence>
<keyword evidence="3" id="KW-1015">Disulfide bond</keyword>
<dbReference type="CDD" id="cd00109">
    <property type="entry name" value="Kunitz-type"/>
    <property type="match status" value="1"/>
</dbReference>
<evidence type="ECO:0000259" key="4">
    <source>
        <dbReference type="PROSITE" id="PS50279"/>
    </source>
</evidence>
<dbReference type="PANTHER" id="PTHR47247">
    <property type="entry name" value="KUNITZ-TYPE PROTEASE INHIBITOR 2"/>
    <property type="match status" value="1"/>
</dbReference>
<reference evidence="5 6" key="1">
    <citation type="submission" date="2012-09" db="EMBL/GenBank/DDBJ databases">
        <title>Genome Sequence of alkane-degrading Bacterium Alcanivorax jadensis T9.</title>
        <authorList>
            <person name="Lai Q."/>
            <person name="Shao Z."/>
        </authorList>
    </citation>
    <scope>NUCLEOTIDE SEQUENCE [LARGE SCALE GENOMIC DNA]</scope>
    <source>
        <strain evidence="5 6">T9</strain>
    </source>
</reference>
<evidence type="ECO:0000256" key="2">
    <source>
        <dbReference type="ARBA" id="ARBA00022900"/>
    </source>
</evidence>
<evidence type="ECO:0000256" key="3">
    <source>
        <dbReference type="ARBA" id="ARBA00023157"/>
    </source>
</evidence>
<feature type="domain" description="BPTI/Kunitz inhibitor" evidence="4">
    <location>
        <begin position="30"/>
        <end position="79"/>
    </location>
</feature>
<dbReference type="Pfam" id="PF00014">
    <property type="entry name" value="Kunitz_BPTI"/>
    <property type="match status" value="1"/>
</dbReference>
<dbReference type="InterPro" id="IPR002223">
    <property type="entry name" value="Kunitz_BPTI"/>
</dbReference>
<protein>
    <submittedName>
        <fullName evidence="5">Proteinase inhibitor I2</fullName>
    </submittedName>
</protein>
<keyword evidence="1" id="KW-0646">Protease inhibitor</keyword>
<comment type="caution">
    <text evidence="5">The sequence shown here is derived from an EMBL/GenBank/DDBJ whole genome shotgun (WGS) entry which is preliminary data.</text>
</comment>
<dbReference type="Gene3D" id="4.10.410.10">
    <property type="entry name" value="Pancreatic trypsin inhibitor Kunitz domain"/>
    <property type="match status" value="1"/>
</dbReference>
<accession>A0ABR4WG59</accession>
<organism evidence="5 6">
    <name type="scientific">Alcanivorax jadensis T9</name>
    <dbReference type="NCBI Taxonomy" id="1177181"/>
    <lineage>
        <taxon>Bacteria</taxon>
        <taxon>Pseudomonadati</taxon>
        <taxon>Pseudomonadota</taxon>
        <taxon>Gammaproteobacteria</taxon>
        <taxon>Oceanospirillales</taxon>
        <taxon>Alcanivoracaceae</taxon>
        <taxon>Alcanivorax</taxon>
    </lineage>
</organism>
<gene>
    <name evidence="5" type="ORF">T9A_00843</name>
</gene>
<evidence type="ECO:0000256" key="1">
    <source>
        <dbReference type="ARBA" id="ARBA00022690"/>
    </source>
</evidence>
<dbReference type="Proteomes" id="UP000029443">
    <property type="component" value="Unassembled WGS sequence"/>
</dbReference>
<proteinExistence type="predicted"/>
<dbReference type="EMBL" id="ARXU01000002">
    <property type="protein sequence ID" value="KGD62552.1"/>
    <property type="molecule type" value="Genomic_DNA"/>
</dbReference>
<dbReference type="PANTHER" id="PTHR47247:SF1">
    <property type="entry name" value="KUNITZ-TYPE PROTEASE INHIBITOR 2"/>
    <property type="match status" value="1"/>
</dbReference>
<dbReference type="SUPFAM" id="SSF57362">
    <property type="entry name" value="BPTI-like"/>
    <property type="match status" value="1"/>
</dbReference>
<dbReference type="RefSeq" id="WP_035245346.1">
    <property type="nucleotide sequence ID" value="NZ_ARXU01000002.1"/>
</dbReference>
<sequence length="100" mass="10893">MRLLFPLIFITLLAGCQNGTEAGNTLPDACYQAPETGMCKAAFQRYYYDQESDSCKSFTWGGCKGSVPFDTQDACVQTCNASNSEPANPAKTYRSKGDPQ</sequence>
<dbReference type="SMART" id="SM00131">
    <property type="entry name" value="KU"/>
    <property type="match status" value="1"/>
</dbReference>
<evidence type="ECO:0000313" key="6">
    <source>
        <dbReference type="Proteomes" id="UP000029443"/>
    </source>
</evidence>
<keyword evidence="2" id="KW-0722">Serine protease inhibitor</keyword>
<dbReference type="PROSITE" id="PS50279">
    <property type="entry name" value="BPTI_KUNITZ_2"/>
    <property type="match status" value="1"/>
</dbReference>
<name>A0ABR4WG59_9GAMM</name>
<dbReference type="PROSITE" id="PS51257">
    <property type="entry name" value="PROKAR_LIPOPROTEIN"/>
    <property type="match status" value="1"/>
</dbReference>
<keyword evidence="6" id="KW-1185">Reference proteome</keyword>
<dbReference type="InterPro" id="IPR036880">
    <property type="entry name" value="Kunitz_BPTI_sf"/>
</dbReference>